<name>K8F3F2_9CHLO</name>
<evidence type="ECO:0000256" key="8">
    <source>
        <dbReference type="ARBA" id="ARBA00023034"/>
    </source>
</evidence>
<dbReference type="InterPro" id="IPR038578">
    <property type="entry name" value="GT29-like_sf"/>
</dbReference>
<dbReference type="GO" id="GO:0008373">
    <property type="term" value="F:sialyltransferase activity"/>
    <property type="evidence" value="ECO:0007669"/>
    <property type="project" value="InterPro"/>
</dbReference>
<keyword evidence="7 12" id="KW-1133">Transmembrane helix</keyword>
<reference evidence="13 14" key="1">
    <citation type="submission" date="2011-10" db="EMBL/GenBank/DDBJ databases">
        <authorList>
            <person name="Genoscope - CEA"/>
        </authorList>
    </citation>
    <scope>NUCLEOTIDE SEQUENCE [LARGE SCALE GENOMIC DNA]</scope>
    <source>
        <strain evidence="13 14">RCC 1105</strain>
    </source>
</reference>
<evidence type="ECO:0000256" key="12">
    <source>
        <dbReference type="SAM" id="Phobius"/>
    </source>
</evidence>
<dbReference type="RefSeq" id="XP_007513538.1">
    <property type="nucleotide sequence ID" value="XM_007513476.1"/>
</dbReference>
<dbReference type="GO" id="GO:0000139">
    <property type="term" value="C:Golgi membrane"/>
    <property type="evidence" value="ECO:0007669"/>
    <property type="project" value="UniProtKB-SubCell"/>
</dbReference>
<proteinExistence type="inferred from homology"/>
<evidence type="ECO:0000256" key="4">
    <source>
        <dbReference type="ARBA" id="ARBA00022679"/>
    </source>
</evidence>
<evidence type="ECO:0000256" key="2">
    <source>
        <dbReference type="ARBA" id="ARBA00006003"/>
    </source>
</evidence>
<dbReference type="CDD" id="cd19952">
    <property type="entry name" value="GT29"/>
    <property type="match status" value="1"/>
</dbReference>
<protein>
    <submittedName>
        <fullName evidence="13">Uncharacterized protein</fullName>
    </submittedName>
</protein>
<organism evidence="13 14">
    <name type="scientific">Bathycoccus prasinos</name>
    <dbReference type="NCBI Taxonomy" id="41875"/>
    <lineage>
        <taxon>Eukaryota</taxon>
        <taxon>Viridiplantae</taxon>
        <taxon>Chlorophyta</taxon>
        <taxon>Mamiellophyceae</taxon>
        <taxon>Mamiellales</taxon>
        <taxon>Bathycoccaceae</taxon>
        <taxon>Bathycoccus</taxon>
    </lineage>
</organism>
<dbReference type="GeneID" id="19016348"/>
<dbReference type="PANTHER" id="PTHR11987:SF36">
    <property type="entry name" value="SIA-ALPHA-2,3-GAL-BETA-1,4-GLCNAC-R:ALPHA 2,8-SIALYLTRANSFERASE"/>
    <property type="match status" value="1"/>
</dbReference>
<dbReference type="InterPro" id="IPR050943">
    <property type="entry name" value="Glycosyltr_29_Sialyltrsf"/>
</dbReference>
<keyword evidence="14" id="KW-1185">Reference proteome</keyword>
<sequence length="594" mass="66409">MPPPPHPPPPSKKKRKYKRPKSSYFFWLGVLSIFFGVELLQNFARYFIAKNPSALRATEYHESGMTMTSLTHRDDDDTKYNNKNVDESSRKKDILISSSDDETTASSSTNAALLRQHETSNRGSPQAAMKNNNACRCADDDTKSIHCNVNYPEESAVAASCVFRNQTRSVVYAYVKNALAASSSPREEDFRGVTRRQREARLLRRLNNAIDYIRGNHESEESVRRKLGLTEEEMRAAKDVVRIELAGAKAILGKIPQLIVPSKFGATDLSRDMFYTKMNWARIRDKYDGFFNEESSDMLPFNEEEFTKLRVFETCAVVGNSGSLLKSSLGVDIDSHDAVFRLNNAPAGNGMMMNGGESFENSNGRLMRDVGGKITVRVLNKKWTEKWSLESESKITERLEADLETNEKVLYIASRCNVKEFTKFCKNTVKRRPNFVKALFLTSRANSHAAKLLSIFRRGISEILSPVVNYKPSDAFKFNGGDSSDRSGAGFDATLDIFKGGNAPSTGFLTAYMALQFCGNERGGGGRRGAAVSVFGFSADECKVHGCKTSGAYHYFPKERGEANYEPRAHPSHAFDLEAMVLRGMEESGYLAYH</sequence>
<dbReference type="eggNOG" id="KOG2692">
    <property type="taxonomic scope" value="Eukaryota"/>
</dbReference>
<dbReference type="Pfam" id="PF00777">
    <property type="entry name" value="Glyco_transf_29"/>
    <property type="match status" value="1"/>
</dbReference>
<feature type="compositionally biased region" description="Basic and acidic residues" evidence="11">
    <location>
        <begin position="71"/>
        <end position="94"/>
    </location>
</feature>
<dbReference type="Gene3D" id="3.90.1480.20">
    <property type="entry name" value="Glycosyl transferase family 29"/>
    <property type="match status" value="1"/>
</dbReference>
<dbReference type="PANTHER" id="PTHR11987">
    <property type="entry name" value="ALPHA-2,8-SIALYLTRANSFERASE"/>
    <property type="match status" value="1"/>
</dbReference>
<evidence type="ECO:0000313" key="14">
    <source>
        <dbReference type="Proteomes" id="UP000198341"/>
    </source>
</evidence>
<comment type="similarity">
    <text evidence="2">Belongs to the glycosyltransferase 29 family.</text>
</comment>
<evidence type="ECO:0000256" key="6">
    <source>
        <dbReference type="ARBA" id="ARBA00022968"/>
    </source>
</evidence>
<evidence type="ECO:0000256" key="9">
    <source>
        <dbReference type="ARBA" id="ARBA00023136"/>
    </source>
</evidence>
<evidence type="ECO:0000256" key="7">
    <source>
        <dbReference type="ARBA" id="ARBA00022989"/>
    </source>
</evidence>
<evidence type="ECO:0000256" key="1">
    <source>
        <dbReference type="ARBA" id="ARBA00004323"/>
    </source>
</evidence>
<keyword evidence="8" id="KW-0333">Golgi apparatus</keyword>
<keyword evidence="9 12" id="KW-0472">Membrane</keyword>
<evidence type="ECO:0000256" key="10">
    <source>
        <dbReference type="ARBA" id="ARBA00023180"/>
    </source>
</evidence>
<keyword evidence="10" id="KW-0325">Glycoprotein</keyword>
<accession>K8F3F2</accession>
<keyword evidence="3" id="KW-0328">Glycosyltransferase</keyword>
<feature type="transmembrane region" description="Helical" evidence="12">
    <location>
        <begin position="24"/>
        <end position="44"/>
    </location>
</feature>
<dbReference type="AlphaFoldDB" id="K8F3F2"/>
<keyword evidence="5 12" id="KW-0812">Transmembrane</keyword>
<dbReference type="EMBL" id="FO082275">
    <property type="protein sequence ID" value="CCO16063.1"/>
    <property type="molecule type" value="Genomic_DNA"/>
</dbReference>
<dbReference type="KEGG" id="bpg:Bathy04g03220"/>
<evidence type="ECO:0000256" key="11">
    <source>
        <dbReference type="SAM" id="MobiDB-lite"/>
    </source>
</evidence>
<dbReference type="Proteomes" id="UP000198341">
    <property type="component" value="Chromosome 4"/>
</dbReference>
<evidence type="ECO:0000256" key="3">
    <source>
        <dbReference type="ARBA" id="ARBA00022676"/>
    </source>
</evidence>
<gene>
    <name evidence="13" type="ORF">Bathy04g03220</name>
</gene>
<feature type="region of interest" description="Disordered" evidence="11">
    <location>
        <begin position="68"/>
        <end position="112"/>
    </location>
</feature>
<keyword evidence="6" id="KW-0735">Signal-anchor</keyword>
<dbReference type="InterPro" id="IPR001675">
    <property type="entry name" value="Glyco_trans_29"/>
</dbReference>
<comment type="subcellular location">
    <subcellularLocation>
        <location evidence="1">Golgi apparatus membrane</location>
        <topology evidence="1">Single-pass type II membrane protein</topology>
    </subcellularLocation>
</comment>
<keyword evidence="4" id="KW-0808">Transferase</keyword>
<evidence type="ECO:0000256" key="5">
    <source>
        <dbReference type="ARBA" id="ARBA00022692"/>
    </source>
</evidence>
<evidence type="ECO:0000313" key="13">
    <source>
        <dbReference type="EMBL" id="CCO16063.1"/>
    </source>
</evidence>